<keyword evidence="9" id="KW-1185">Reference proteome</keyword>
<gene>
    <name evidence="10" type="primary">LOC140707603</name>
</gene>
<keyword evidence="6" id="KW-1015">Disulfide bond</keyword>
<dbReference type="Proteomes" id="UP001652642">
    <property type="component" value="Chromosome 5"/>
</dbReference>
<comment type="similarity">
    <text evidence="2 7">Belongs to the IL-15/IL-21 family.</text>
</comment>
<evidence type="ECO:0000256" key="6">
    <source>
        <dbReference type="ARBA" id="ARBA00023157"/>
    </source>
</evidence>
<dbReference type="PROSITE" id="PS51257">
    <property type="entry name" value="PROKAR_LIPOPROTEIN"/>
    <property type="match status" value="1"/>
</dbReference>
<keyword evidence="5 8" id="KW-0732">Signal</keyword>
<evidence type="ECO:0000313" key="10">
    <source>
        <dbReference type="RefSeq" id="XP_072857782.1"/>
    </source>
</evidence>
<keyword evidence="4" id="KW-0964">Secreted</keyword>
<dbReference type="InterPro" id="IPR003443">
    <property type="entry name" value="IL-15/IL-21_fam"/>
</dbReference>
<dbReference type="GeneID" id="140707603"/>
<name>A0ABM5GJE6_9SAUR</name>
<evidence type="ECO:0000256" key="3">
    <source>
        <dbReference type="ARBA" id="ARBA00022514"/>
    </source>
</evidence>
<evidence type="ECO:0000256" key="1">
    <source>
        <dbReference type="ARBA" id="ARBA00004613"/>
    </source>
</evidence>
<protein>
    <recommendedName>
        <fullName evidence="7">Interleukin</fullName>
    </recommendedName>
</protein>
<dbReference type="InterPro" id="IPR009079">
    <property type="entry name" value="4_helix_cytokine-like_core"/>
</dbReference>
<accession>A0ABM5GJE6</accession>
<proteinExistence type="inferred from homology"/>
<dbReference type="SUPFAM" id="SSF47266">
    <property type="entry name" value="4-helical cytokines"/>
    <property type="match status" value="1"/>
</dbReference>
<comment type="subcellular location">
    <subcellularLocation>
        <location evidence="1">Secreted</location>
    </subcellularLocation>
</comment>
<dbReference type="Gene3D" id="1.20.1250.70">
    <property type="entry name" value="Interleukin-15/Interleukin-21"/>
    <property type="match status" value="1"/>
</dbReference>
<feature type="signal peptide" evidence="8">
    <location>
        <begin position="1"/>
        <end position="19"/>
    </location>
</feature>
<keyword evidence="3 7" id="KW-0202">Cytokine</keyword>
<evidence type="ECO:0000256" key="4">
    <source>
        <dbReference type="ARBA" id="ARBA00022525"/>
    </source>
</evidence>
<dbReference type="RefSeq" id="XP_072857782.1">
    <property type="nucleotide sequence ID" value="XM_073001681.1"/>
</dbReference>
<evidence type="ECO:0000313" key="9">
    <source>
        <dbReference type="Proteomes" id="UP001652642"/>
    </source>
</evidence>
<evidence type="ECO:0000256" key="7">
    <source>
        <dbReference type="RuleBase" id="RU003453"/>
    </source>
</evidence>
<evidence type="ECO:0000256" key="8">
    <source>
        <dbReference type="SAM" id="SignalP"/>
    </source>
</evidence>
<organism evidence="9 10">
    <name type="scientific">Pogona vitticeps</name>
    <name type="common">central bearded dragon</name>
    <dbReference type="NCBI Taxonomy" id="103695"/>
    <lineage>
        <taxon>Eukaryota</taxon>
        <taxon>Metazoa</taxon>
        <taxon>Chordata</taxon>
        <taxon>Craniata</taxon>
        <taxon>Vertebrata</taxon>
        <taxon>Euteleostomi</taxon>
        <taxon>Lepidosauria</taxon>
        <taxon>Squamata</taxon>
        <taxon>Bifurcata</taxon>
        <taxon>Unidentata</taxon>
        <taxon>Episquamata</taxon>
        <taxon>Toxicofera</taxon>
        <taxon>Iguania</taxon>
        <taxon>Acrodonta</taxon>
        <taxon>Agamidae</taxon>
        <taxon>Amphibolurinae</taxon>
        <taxon>Pogona</taxon>
    </lineage>
</organism>
<evidence type="ECO:0000256" key="5">
    <source>
        <dbReference type="ARBA" id="ARBA00022729"/>
    </source>
</evidence>
<reference evidence="10" key="1">
    <citation type="submission" date="2025-08" db="UniProtKB">
        <authorList>
            <consortium name="RefSeq"/>
        </authorList>
    </citation>
    <scope>IDENTIFICATION</scope>
</reference>
<sequence length="141" mass="15856">MHKVVSLCFIALILATAGGTPVTSQSCLQAILLDINMLRAILPDNEGKLYTPKNAWKCAKPAMECFTKEIIIIQEEHEDNRNITNTIQNIQRNVKACWKGAAGDATKDNECPPCESYRGESYKTFLQYMMNLVQSAAHRRH</sequence>
<dbReference type="PANTHER" id="PTHR14356">
    <property type="entry name" value="INTERLEUKIN-15-RELATED"/>
    <property type="match status" value="1"/>
</dbReference>
<evidence type="ECO:0000256" key="2">
    <source>
        <dbReference type="ARBA" id="ARBA00006050"/>
    </source>
</evidence>
<dbReference type="Pfam" id="PF02372">
    <property type="entry name" value="IL15"/>
    <property type="match status" value="1"/>
</dbReference>
<feature type="chain" id="PRO_5047433256" description="Interleukin" evidence="8">
    <location>
        <begin position="20"/>
        <end position="141"/>
    </location>
</feature>